<organism evidence="5 6">
    <name type="scientific">Antricoccus suffuscus</name>
    <dbReference type="NCBI Taxonomy" id="1629062"/>
    <lineage>
        <taxon>Bacteria</taxon>
        <taxon>Bacillati</taxon>
        <taxon>Actinomycetota</taxon>
        <taxon>Actinomycetes</taxon>
        <taxon>Geodermatophilales</taxon>
        <taxon>Antricoccaceae</taxon>
        <taxon>Antricoccus</taxon>
    </lineage>
</organism>
<dbReference type="GO" id="GO:0022857">
    <property type="term" value="F:transmembrane transporter activity"/>
    <property type="evidence" value="ECO:0007669"/>
    <property type="project" value="TreeGrafter"/>
</dbReference>
<protein>
    <submittedName>
        <fullName evidence="5">Putative ABC transport system ATP-binding protein</fullName>
    </submittedName>
</protein>
<gene>
    <name evidence="5" type="ORF">CLV47_11110</name>
</gene>
<dbReference type="EMBL" id="PVUE01000011">
    <property type="protein sequence ID" value="PRZ41134.1"/>
    <property type="molecule type" value="Genomic_DNA"/>
</dbReference>
<evidence type="ECO:0000313" key="6">
    <source>
        <dbReference type="Proteomes" id="UP000237752"/>
    </source>
</evidence>
<reference evidence="5 6" key="1">
    <citation type="submission" date="2018-03" db="EMBL/GenBank/DDBJ databases">
        <title>Genomic Encyclopedia of Archaeal and Bacterial Type Strains, Phase II (KMG-II): from individual species to whole genera.</title>
        <authorList>
            <person name="Goeker M."/>
        </authorList>
    </citation>
    <scope>NUCLEOTIDE SEQUENCE [LARGE SCALE GENOMIC DNA]</scope>
    <source>
        <strain evidence="5 6">DSM 100065</strain>
    </source>
</reference>
<dbReference type="InterPro" id="IPR015854">
    <property type="entry name" value="ABC_transpr_LolD-like"/>
</dbReference>
<accession>A0A2T0ZXX2</accession>
<dbReference type="Gene3D" id="3.40.50.300">
    <property type="entry name" value="P-loop containing nucleotide triphosphate hydrolases"/>
    <property type="match status" value="1"/>
</dbReference>
<keyword evidence="6" id="KW-1185">Reference proteome</keyword>
<evidence type="ECO:0000259" key="4">
    <source>
        <dbReference type="PROSITE" id="PS50893"/>
    </source>
</evidence>
<dbReference type="GO" id="GO:0005886">
    <property type="term" value="C:plasma membrane"/>
    <property type="evidence" value="ECO:0007669"/>
    <property type="project" value="TreeGrafter"/>
</dbReference>
<proteinExistence type="inferred from homology"/>
<name>A0A2T0ZXX2_9ACTN</name>
<dbReference type="RefSeq" id="WP_170111068.1">
    <property type="nucleotide sequence ID" value="NZ_PVUE01000011.1"/>
</dbReference>
<feature type="domain" description="ABC transporter" evidence="4">
    <location>
        <begin position="16"/>
        <end position="236"/>
    </location>
</feature>
<sequence>MNPGNAQSPVPTGAVFRARGLVKSYQRGADTVTALDRVDLQLEYGEVVALVGPSGSGKSTLLNVLCGWERPDAGTLDWDDDLGGARADRMRWDQLAVVPQSLALLAELQGAENVLLPARTRKQIAQWTQPAGDLMERFGIDQLAKRLPDQMSLGEQQRCSVARALLLSPNLLLADEPTAHQDSGWTEVLFTAMRDLAAHHGACLIATHNPATWQYADRIVSMADGRLTEGAPADHI</sequence>
<dbReference type="PROSITE" id="PS50893">
    <property type="entry name" value="ABC_TRANSPORTER_2"/>
    <property type="match status" value="1"/>
</dbReference>
<dbReference type="Pfam" id="PF00005">
    <property type="entry name" value="ABC_tran"/>
    <property type="match status" value="1"/>
</dbReference>
<dbReference type="GO" id="GO:0016887">
    <property type="term" value="F:ATP hydrolysis activity"/>
    <property type="evidence" value="ECO:0007669"/>
    <property type="project" value="InterPro"/>
</dbReference>
<dbReference type="InterPro" id="IPR003593">
    <property type="entry name" value="AAA+_ATPase"/>
</dbReference>
<comment type="similarity">
    <text evidence="1">Belongs to the ABC transporter superfamily.</text>
</comment>
<dbReference type="Proteomes" id="UP000237752">
    <property type="component" value="Unassembled WGS sequence"/>
</dbReference>
<dbReference type="InterPro" id="IPR027417">
    <property type="entry name" value="P-loop_NTPase"/>
</dbReference>
<dbReference type="SMART" id="SM00382">
    <property type="entry name" value="AAA"/>
    <property type="match status" value="1"/>
</dbReference>
<comment type="caution">
    <text evidence="5">The sequence shown here is derived from an EMBL/GenBank/DDBJ whole genome shotgun (WGS) entry which is preliminary data.</text>
</comment>
<dbReference type="PANTHER" id="PTHR24220:SF689">
    <property type="entry name" value="LIPOPROTEIN-RELEASING SYSTEM ATP-BINDING PROTEIN LOLD"/>
    <property type="match status" value="1"/>
</dbReference>
<keyword evidence="2" id="KW-0547">Nucleotide-binding</keyword>
<dbReference type="InterPro" id="IPR003439">
    <property type="entry name" value="ABC_transporter-like_ATP-bd"/>
</dbReference>
<evidence type="ECO:0000256" key="3">
    <source>
        <dbReference type="ARBA" id="ARBA00022840"/>
    </source>
</evidence>
<evidence type="ECO:0000256" key="2">
    <source>
        <dbReference type="ARBA" id="ARBA00022741"/>
    </source>
</evidence>
<evidence type="ECO:0000313" key="5">
    <source>
        <dbReference type="EMBL" id="PRZ41134.1"/>
    </source>
</evidence>
<keyword evidence="3 5" id="KW-0067">ATP-binding</keyword>
<dbReference type="GO" id="GO:0005524">
    <property type="term" value="F:ATP binding"/>
    <property type="evidence" value="ECO:0007669"/>
    <property type="project" value="UniProtKB-KW"/>
</dbReference>
<dbReference type="SUPFAM" id="SSF52540">
    <property type="entry name" value="P-loop containing nucleoside triphosphate hydrolases"/>
    <property type="match status" value="1"/>
</dbReference>
<evidence type="ECO:0000256" key="1">
    <source>
        <dbReference type="ARBA" id="ARBA00005417"/>
    </source>
</evidence>
<dbReference type="AlphaFoldDB" id="A0A2T0ZXX2"/>
<dbReference type="PANTHER" id="PTHR24220">
    <property type="entry name" value="IMPORT ATP-BINDING PROTEIN"/>
    <property type="match status" value="1"/>
</dbReference>